<reference evidence="2 3" key="1">
    <citation type="submission" date="2016-06" db="EMBL/GenBank/DDBJ databases">
        <authorList>
            <person name="Kjaerup R.B."/>
            <person name="Dalgaard T.S."/>
            <person name="Juul-Madsen H.R."/>
        </authorList>
    </citation>
    <scope>NUCLEOTIDE SEQUENCE [LARGE SCALE GENOMIC DNA]</scope>
    <source>
        <strain evidence="2 3">DSM 45097</strain>
    </source>
</reference>
<dbReference type="Proteomes" id="UP000198210">
    <property type="component" value="Chromosome I"/>
</dbReference>
<dbReference type="AlphaFoldDB" id="A0A1C5ILW6"/>
<dbReference type="RefSeq" id="WP_088971566.1">
    <property type="nucleotide sequence ID" value="NZ_JBHLYF010000043.1"/>
</dbReference>
<gene>
    <name evidence="2" type="ORF">GA0074704_3584</name>
</gene>
<evidence type="ECO:0000313" key="2">
    <source>
        <dbReference type="EMBL" id="SCG59304.1"/>
    </source>
</evidence>
<proteinExistence type="predicted"/>
<accession>A0A1C5ILW6</accession>
<evidence type="ECO:0000313" key="3">
    <source>
        <dbReference type="Proteomes" id="UP000198210"/>
    </source>
</evidence>
<protein>
    <submittedName>
        <fullName evidence="2">Uncharacterized protein</fullName>
    </submittedName>
</protein>
<dbReference type="EMBL" id="LT607751">
    <property type="protein sequence ID" value="SCG59304.1"/>
    <property type="molecule type" value="Genomic_DNA"/>
</dbReference>
<organism evidence="2 3">
    <name type="scientific">Micromonospora siamensis</name>
    <dbReference type="NCBI Taxonomy" id="299152"/>
    <lineage>
        <taxon>Bacteria</taxon>
        <taxon>Bacillati</taxon>
        <taxon>Actinomycetota</taxon>
        <taxon>Actinomycetes</taxon>
        <taxon>Micromonosporales</taxon>
        <taxon>Micromonosporaceae</taxon>
        <taxon>Micromonospora</taxon>
    </lineage>
</organism>
<feature type="region of interest" description="Disordered" evidence="1">
    <location>
        <begin position="108"/>
        <end position="129"/>
    </location>
</feature>
<name>A0A1C5ILW6_9ACTN</name>
<sequence>MPYHEQHGADDPRLDDAREFLARMERHFGQARPGEDVGGYGPVSGTDVTGSVTCLVDTDGDLVDLWLDPGWWRAVGPTGVGVALLAALDFARSKLGVARAVAERYGHELPAPPRPQRLLPSPTGPLPDPDSPRYVEAIQAKADRGFEILAAADRLSRQAAELDHRVVVGPYGLVRLTLAGGGVLAAEVDGYDLGPADGDRIAADAVAALREAAQLTTAARR</sequence>
<keyword evidence="3" id="KW-1185">Reference proteome</keyword>
<evidence type="ECO:0000256" key="1">
    <source>
        <dbReference type="SAM" id="MobiDB-lite"/>
    </source>
</evidence>